<dbReference type="Proteomes" id="UP000179540">
    <property type="component" value="Unassembled WGS sequence"/>
</dbReference>
<comment type="caution">
    <text evidence="4">The sequence shown here is derived from an EMBL/GenBank/DDBJ whole genome shotgun (WGS) entry which is preliminary data.</text>
</comment>
<dbReference type="OrthoDB" id="9813771at2"/>
<comment type="similarity">
    <text evidence="1">Belongs to the IMPACT family.</text>
</comment>
<name>A0A1S2N2E5_9MICC</name>
<protein>
    <submittedName>
        <fullName evidence="4">YigZ family protein</fullName>
    </submittedName>
</protein>
<dbReference type="GO" id="GO:0006446">
    <property type="term" value="P:regulation of translational initiation"/>
    <property type="evidence" value="ECO:0007669"/>
    <property type="project" value="TreeGrafter"/>
</dbReference>
<evidence type="ECO:0000259" key="3">
    <source>
        <dbReference type="Pfam" id="PF01205"/>
    </source>
</evidence>
<dbReference type="PANTHER" id="PTHR16301">
    <property type="entry name" value="IMPACT-RELATED"/>
    <property type="match status" value="1"/>
</dbReference>
<dbReference type="InterPro" id="IPR001498">
    <property type="entry name" value="Impact_N"/>
</dbReference>
<dbReference type="PANTHER" id="PTHR16301:SF20">
    <property type="entry name" value="IMPACT FAMILY MEMBER YIGZ"/>
    <property type="match status" value="1"/>
</dbReference>
<dbReference type="AlphaFoldDB" id="A0A1S2N2E5"/>
<accession>A0A1S2N2E5</accession>
<dbReference type="EMBL" id="MODZ01000001">
    <property type="protein sequence ID" value="OIJ36949.1"/>
    <property type="molecule type" value="Genomic_DNA"/>
</dbReference>
<dbReference type="GO" id="GO:0005737">
    <property type="term" value="C:cytoplasm"/>
    <property type="evidence" value="ECO:0007669"/>
    <property type="project" value="TreeGrafter"/>
</dbReference>
<feature type="domain" description="Impact N-terminal" evidence="3">
    <location>
        <begin position="38"/>
        <end position="153"/>
    </location>
</feature>
<feature type="region of interest" description="Disordered" evidence="2">
    <location>
        <begin position="1"/>
        <end position="20"/>
    </location>
</feature>
<dbReference type="Gene3D" id="3.30.230.30">
    <property type="entry name" value="Impact, N-terminal domain"/>
    <property type="match status" value="1"/>
</dbReference>
<dbReference type="RefSeq" id="WP_075513871.1">
    <property type="nucleotide sequence ID" value="NZ_MODZ01000001.1"/>
</dbReference>
<evidence type="ECO:0000313" key="5">
    <source>
        <dbReference type="Proteomes" id="UP000179540"/>
    </source>
</evidence>
<proteinExistence type="inferred from homology"/>
<feature type="compositionally biased region" description="Low complexity" evidence="2">
    <location>
        <begin position="1"/>
        <end position="13"/>
    </location>
</feature>
<dbReference type="SUPFAM" id="SSF54211">
    <property type="entry name" value="Ribosomal protein S5 domain 2-like"/>
    <property type="match status" value="1"/>
</dbReference>
<gene>
    <name evidence="4" type="ORF">BK826_00510</name>
</gene>
<sequence>MTASSPDAPDAAPQAETRARRCTVLAGTEPVESLLEIKRSEFLGHLVRVETEEAARENIERMRRRHHDARHVCSAFVLGPDRDVQRSSDDREPAGTAGIPMLQALLSHRPDPADPERADLTDVCAIVVRWFGGIKLGAGGLVRAYTEAVTQTLDEARLVTCSRRRLGTVPVEHARAGQLENELRAHGFALQETEYAPDHALLHLSVPDDPTAQDDAAARLAALSAGQARITWGGVSWIDG</sequence>
<dbReference type="InterPro" id="IPR020568">
    <property type="entry name" value="Ribosomal_Su5_D2-typ_SF"/>
</dbReference>
<dbReference type="InterPro" id="IPR036956">
    <property type="entry name" value="Impact_N_sf"/>
</dbReference>
<reference evidence="4 5" key="1">
    <citation type="submission" date="2016-10" db="EMBL/GenBank/DDBJ databases">
        <title>Draft genome sequence of strain LCT isolated from the Shenzhou X spacecraft of China.</title>
        <authorList>
            <person name="Huang B."/>
        </authorList>
    </citation>
    <scope>NUCLEOTIDE SEQUENCE [LARGE SCALE GENOMIC DNA]</scope>
    <source>
        <strain evidence="4 5">LCT-H5</strain>
    </source>
</reference>
<dbReference type="Pfam" id="PF01205">
    <property type="entry name" value="Impact_N"/>
    <property type="match status" value="1"/>
</dbReference>
<evidence type="ECO:0000256" key="2">
    <source>
        <dbReference type="SAM" id="MobiDB-lite"/>
    </source>
</evidence>
<dbReference type="InterPro" id="IPR023582">
    <property type="entry name" value="Impact"/>
</dbReference>
<evidence type="ECO:0000313" key="4">
    <source>
        <dbReference type="EMBL" id="OIJ36949.1"/>
    </source>
</evidence>
<organism evidence="4 5">
    <name type="scientific">Rothia kristinae</name>
    <dbReference type="NCBI Taxonomy" id="37923"/>
    <lineage>
        <taxon>Bacteria</taxon>
        <taxon>Bacillati</taxon>
        <taxon>Actinomycetota</taxon>
        <taxon>Actinomycetes</taxon>
        <taxon>Micrococcales</taxon>
        <taxon>Micrococcaceae</taxon>
        <taxon>Rothia</taxon>
    </lineage>
</organism>
<evidence type="ECO:0000256" key="1">
    <source>
        <dbReference type="ARBA" id="ARBA00007665"/>
    </source>
</evidence>